<dbReference type="GO" id="GO:0005509">
    <property type="term" value="F:calcium ion binding"/>
    <property type="evidence" value="ECO:0007669"/>
    <property type="project" value="InterPro"/>
</dbReference>
<dbReference type="Pfam" id="PF00353">
    <property type="entry name" value="HemolysinCabind"/>
    <property type="match status" value="8"/>
</dbReference>
<keyword evidence="2" id="KW-0964">Secreted</keyword>
<reference evidence="3 4" key="1">
    <citation type="submission" date="2019-12" db="EMBL/GenBank/DDBJ databases">
        <title>Shinella kummerowiae sp. nov., a symbiotic bacterium isolated from root nodules of the herbal legume Kummerowia stipulacea.</title>
        <authorList>
            <person name="Gao J."/>
        </authorList>
    </citation>
    <scope>NUCLEOTIDE SEQUENCE [LARGE SCALE GENOMIC DNA]</scope>
    <source>
        <strain evidence="3 4">CCBAU 25048</strain>
    </source>
</reference>
<dbReference type="SUPFAM" id="SSF51120">
    <property type="entry name" value="beta-Roll"/>
    <property type="match status" value="4"/>
</dbReference>
<proteinExistence type="predicted"/>
<comment type="caution">
    <text evidence="3">The sequence shown here is derived from an EMBL/GenBank/DDBJ whole genome shotgun (WGS) entry which is preliminary data.</text>
</comment>
<organism evidence="3 4">
    <name type="scientific">Shinella kummerowiae</name>
    <dbReference type="NCBI Taxonomy" id="417745"/>
    <lineage>
        <taxon>Bacteria</taxon>
        <taxon>Pseudomonadati</taxon>
        <taxon>Pseudomonadota</taxon>
        <taxon>Alphaproteobacteria</taxon>
        <taxon>Hyphomicrobiales</taxon>
        <taxon>Rhizobiaceae</taxon>
        <taxon>Shinella</taxon>
    </lineage>
</organism>
<protein>
    <recommendedName>
        <fullName evidence="5">Calcium-binding protein</fullName>
    </recommendedName>
</protein>
<dbReference type="GO" id="GO:0005576">
    <property type="term" value="C:extracellular region"/>
    <property type="evidence" value="ECO:0007669"/>
    <property type="project" value="UniProtKB-SubCell"/>
</dbReference>
<dbReference type="PRINTS" id="PR00313">
    <property type="entry name" value="CABNDNGRPT"/>
</dbReference>
<gene>
    <name evidence="3" type="ORF">GR138_29740</name>
</gene>
<evidence type="ECO:0000256" key="2">
    <source>
        <dbReference type="ARBA" id="ARBA00022525"/>
    </source>
</evidence>
<dbReference type="PANTHER" id="PTHR38340">
    <property type="entry name" value="S-LAYER PROTEIN"/>
    <property type="match status" value="1"/>
</dbReference>
<keyword evidence="4" id="KW-1185">Reference proteome</keyword>
<dbReference type="Proteomes" id="UP000435802">
    <property type="component" value="Unassembled WGS sequence"/>
</dbReference>
<dbReference type="InterPro" id="IPR050557">
    <property type="entry name" value="RTX_toxin/Mannuronan_C5-epim"/>
</dbReference>
<evidence type="ECO:0008006" key="5">
    <source>
        <dbReference type="Google" id="ProtNLM"/>
    </source>
</evidence>
<accession>A0A6N8SR00</accession>
<dbReference type="AlphaFoldDB" id="A0A6N8SR00"/>
<dbReference type="Gene3D" id="2.150.10.10">
    <property type="entry name" value="Serralysin-like metalloprotease, C-terminal"/>
    <property type="match status" value="3"/>
</dbReference>
<comment type="subcellular location">
    <subcellularLocation>
        <location evidence="1">Secreted</location>
    </subcellularLocation>
</comment>
<dbReference type="RefSeq" id="WP_246200846.1">
    <property type="nucleotide sequence ID" value="NZ_WUMK01000021.1"/>
</dbReference>
<sequence>MTVTTTFNNTTTTFQFGVNTFTPGNQVLPDVLGLNNGGFVAAYNTVSGNFILLNFYDADSNQVGGFRIPYDDANTEPPGKPSLTKLANGNVLVVWDDNNPAETAMLGRIFDQNGNAVGGELTLSGSSIAFEDPVTSALTGGGFAISFTFGGNIFFGRYNAAGGQIGGFTQVNSVATAGTQNDASVVGLADGGFVVTYTDTNPASQPLRAVIYNADGTVRTADFLIDSAGDNTQSALTALPNGNWAVVYTDSGWVEGGTLGNGITLEIFNANGVSQTGFIKVNTTSTVDEVDPDISVLSNGFIVVSWTKPFNATTDDIFARIFDQNGNALSANLASEFAIAAEGADRDIFSALGMLQNGKFITVWQDGGDSDGDGGRITGEVNQLTRTSVSDGASDTIQIDSLRDIASGNAGNDTFQGGGLDAFTNDTIDGGADADRILATGDISLVNTTVVSIEEIEFQAVAPAKLVVVRADQIGAGLASNLVVDFAAVGTPDRFRIEMLNATSVDLSQFQVQDFFPGAGEGDRLIILGDNDNETMRGTSVRDELFGTGGNDVLDGGAGGDFLSGGTGSDRVTYANALAGVIANLSSSAGNTGEAAGDTYSSIENLTGSAFNDSLTGNSAANILLGGNGNDTLNGRTGNDTLTGGGGNDNLIGGAGADNLSGGAGADRASYQTATVGVVASLTTPANNTGDAAGDTYSSIENLTGSAFNDSLTGNSAANILLGGNGNDTLNGRTGNDTLTGGGGNDNLIGGAGADNLSGGAGSDRASYQTATVGVVASLTTPASNTGDAAGDTYSSIENLTGSAFNDTLTGNTGANILLGGSGNDTLNGRTGNDTLTGGSGNDNFLFNTTLGATNVDQITDFSFVNDTIRLDNAIFNAIVGVGVLSAAQFVANASGAAGDLNDRIIYETDTGELYYDANGSAAGGSVLFATLSPGLGITNADFFIV</sequence>
<dbReference type="PANTHER" id="PTHR38340:SF1">
    <property type="entry name" value="S-LAYER PROTEIN"/>
    <property type="match status" value="1"/>
</dbReference>
<name>A0A6N8SR00_9HYPH</name>
<dbReference type="InterPro" id="IPR018511">
    <property type="entry name" value="Hemolysin-typ_Ca-bd_CS"/>
</dbReference>
<dbReference type="InterPro" id="IPR001343">
    <property type="entry name" value="Hemolysn_Ca-bd"/>
</dbReference>
<dbReference type="InterPro" id="IPR011049">
    <property type="entry name" value="Serralysin-like_metalloprot_C"/>
</dbReference>
<evidence type="ECO:0000313" key="3">
    <source>
        <dbReference type="EMBL" id="MXN49380.1"/>
    </source>
</evidence>
<dbReference type="EMBL" id="WUMK01000021">
    <property type="protein sequence ID" value="MXN49380.1"/>
    <property type="molecule type" value="Genomic_DNA"/>
</dbReference>
<evidence type="ECO:0000313" key="4">
    <source>
        <dbReference type="Proteomes" id="UP000435802"/>
    </source>
</evidence>
<dbReference type="PROSITE" id="PS00330">
    <property type="entry name" value="HEMOLYSIN_CALCIUM"/>
    <property type="match status" value="3"/>
</dbReference>
<evidence type="ECO:0000256" key="1">
    <source>
        <dbReference type="ARBA" id="ARBA00004613"/>
    </source>
</evidence>